<protein>
    <recommendedName>
        <fullName evidence="1">Chromo domain-containing protein</fullName>
    </recommendedName>
</protein>
<gene>
    <name evidence="2" type="ORF">EIP91_004533</name>
</gene>
<dbReference type="AlphaFoldDB" id="A0A4R0R8M9"/>
<feature type="domain" description="Chromo" evidence="1">
    <location>
        <begin position="9"/>
        <end position="64"/>
    </location>
</feature>
<dbReference type="GO" id="GO:0006338">
    <property type="term" value="P:chromatin remodeling"/>
    <property type="evidence" value="ECO:0007669"/>
    <property type="project" value="UniProtKB-ARBA"/>
</dbReference>
<comment type="caution">
    <text evidence="2">The sequence shown here is derived from an EMBL/GenBank/DDBJ whole genome shotgun (WGS) entry which is preliminary data.</text>
</comment>
<dbReference type="InterPro" id="IPR000953">
    <property type="entry name" value="Chromo/chromo_shadow_dom"/>
</dbReference>
<dbReference type="OrthoDB" id="3268967at2759"/>
<dbReference type="PROSITE" id="PS50013">
    <property type="entry name" value="CHROMO_2"/>
    <property type="match status" value="1"/>
</dbReference>
<dbReference type="SMART" id="SM00298">
    <property type="entry name" value="CHROMO"/>
    <property type="match status" value="1"/>
</dbReference>
<organism evidence="2 3">
    <name type="scientific">Steccherinum ochraceum</name>
    <dbReference type="NCBI Taxonomy" id="92696"/>
    <lineage>
        <taxon>Eukaryota</taxon>
        <taxon>Fungi</taxon>
        <taxon>Dikarya</taxon>
        <taxon>Basidiomycota</taxon>
        <taxon>Agaricomycotina</taxon>
        <taxon>Agaricomycetes</taxon>
        <taxon>Polyporales</taxon>
        <taxon>Steccherinaceae</taxon>
        <taxon>Steccherinum</taxon>
    </lineage>
</organism>
<dbReference type="InterPro" id="IPR025995">
    <property type="entry name" value="Tudor-knot"/>
</dbReference>
<name>A0A4R0R8M9_9APHY</name>
<accession>A0A4R0R8M9</accession>
<evidence type="ECO:0000259" key="1">
    <source>
        <dbReference type="PROSITE" id="PS50013"/>
    </source>
</evidence>
<evidence type="ECO:0000313" key="2">
    <source>
        <dbReference type="EMBL" id="TCD64120.1"/>
    </source>
</evidence>
<sequence>MADDTIETYEVEVILAARIKTQKTGTEDAVWEYHVKYAGYNNRFDRWQPVSSFGTDCDRLVNSFWYNVGPPQASWEAGTVVHPSQEWIDEEKQRFRDLFKADGKPTLVKKKSNVAPPSPNA</sequence>
<dbReference type="Proteomes" id="UP000292702">
    <property type="component" value="Unassembled WGS sequence"/>
</dbReference>
<dbReference type="Gene3D" id="2.40.50.40">
    <property type="match status" value="1"/>
</dbReference>
<dbReference type="Pfam" id="PF11717">
    <property type="entry name" value="Tudor-knot"/>
    <property type="match status" value="1"/>
</dbReference>
<reference evidence="2 3" key="1">
    <citation type="submission" date="2018-11" db="EMBL/GenBank/DDBJ databases">
        <title>Genome assembly of Steccherinum ochraceum LE-BIN_3174, the white-rot fungus of the Steccherinaceae family (The Residual Polyporoid clade, Polyporales, Basidiomycota).</title>
        <authorList>
            <person name="Fedorova T.V."/>
            <person name="Glazunova O.A."/>
            <person name="Landesman E.O."/>
            <person name="Moiseenko K.V."/>
            <person name="Psurtseva N.V."/>
            <person name="Savinova O.S."/>
            <person name="Shakhova N.V."/>
            <person name="Tyazhelova T.V."/>
            <person name="Vasina D.V."/>
        </authorList>
    </citation>
    <scope>NUCLEOTIDE SEQUENCE [LARGE SCALE GENOMIC DNA]</scope>
    <source>
        <strain evidence="2 3">LE-BIN_3174</strain>
    </source>
</reference>
<dbReference type="InterPro" id="IPR016197">
    <property type="entry name" value="Chromo-like_dom_sf"/>
</dbReference>
<dbReference type="SUPFAM" id="SSF54160">
    <property type="entry name" value="Chromo domain-like"/>
    <property type="match status" value="1"/>
</dbReference>
<dbReference type="EMBL" id="RWJN01000255">
    <property type="protein sequence ID" value="TCD64120.1"/>
    <property type="molecule type" value="Genomic_DNA"/>
</dbReference>
<proteinExistence type="predicted"/>
<keyword evidence="3" id="KW-1185">Reference proteome</keyword>
<evidence type="ECO:0000313" key="3">
    <source>
        <dbReference type="Proteomes" id="UP000292702"/>
    </source>
</evidence>